<dbReference type="PANTHER" id="PTHR10587">
    <property type="entry name" value="GLYCOSYL TRANSFERASE-RELATED"/>
    <property type="match status" value="1"/>
</dbReference>
<feature type="domain" description="NodB homology" evidence="3">
    <location>
        <begin position="809"/>
        <end position="1035"/>
    </location>
</feature>
<dbReference type="Proteomes" id="UP000886743">
    <property type="component" value="Unassembled WGS sequence"/>
</dbReference>
<dbReference type="PANTHER" id="PTHR10587:SF133">
    <property type="entry name" value="CHITIN DEACETYLASE 1-RELATED"/>
    <property type="match status" value="1"/>
</dbReference>
<keyword evidence="2" id="KW-0378">Hydrolase</keyword>
<dbReference type="EMBL" id="DVOF01000131">
    <property type="protein sequence ID" value="HIV02816.1"/>
    <property type="molecule type" value="Genomic_DNA"/>
</dbReference>
<accession>A0A9D1T0L3</accession>
<evidence type="ECO:0000259" key="3">
    <source>
        <dbReference type="PROSITE" id="PS51677"/>
    </source>
</evidence>
<gene>
    <name evidence="4" type="ORF">IAC74_04520</name>
</gene>
<comment type="caution">
    <text evidence="4">The sequence shown here is derived from an EMBL/GenBank/DDBJ whole genome shotgun (WGS) entry which is preliminary data.</text>
</comment>
<evidence type="ECO:0000313" key="5">
    <source>
        <dbReference type="Proteomes" id="UP000886743"/>
    </source>
</evidence>
<dbReference type="InterPro" id="IPR002509">
    <property type="entry name" value="NODB_dom"/>
</dbReference>
<dbReference type="GO" id="GO:0016020">
    <property type="term" value="C:membrane"/>
    <property type="evidence" value="ECO:0007669"/>
    <property type="project" value="TreeGrafter"/>
</dbReference>
<dbReference type="SUPFAM" id="SSF88713">
    <property type="entry name" value="Glycoside hydrolase/deacetylase"/>
    <property type="match status" value="1"/>
</dbReference>
<dbReference type="PROSITE" id="PS51677">
    <property type="entry name" value="NODB"/>
    <property type="match status" value="1"/>
</dbReference>
<organism evidence="4 5">
    <name type="scientific">Candidatus Aphodoplasma excrementigallinarum</name>
    <dbReference type="NCBI Taxonomy" id="2840673"/>
    <lineage>
        <taxon>Bacteria</taxon>
        <taxon>Bacillati</taxon>
        <taxon>Bacillota</taxon>
        <taxon>Clostridia</taxon>
        <taxon>Eubacteriales</taxon>
        <taxon>Candidatus Aphodoplasma</taxon>
    </lineage>
</organism>
<dbReference type="AlphaFoldDB" id="A0A9D1T0L3"/>
<keyword evidence="1" id="KW-0479">Metal-binding</keyword>
<dbReference type="InterPro" id="IPR050248">
    <property type="entry name" value="Polysacc_deacetylase_ArnD"/>
</dbReference>
<proteinExistence type="predicted"/>
<reference evidence="4" key="2">
    <citation type="journal article" date="2021" name="PeerJ">
        <title>Extensive microbial diversity within the chicken gut microbiome revealed by metagenomics and culture.</title>
        <authorList>
            <person name="Gilroy R."/>
            <person name="Ravi A."/>
            <person name="Getino M."/>
            <person name="Pursley I."/>
            <person name="Horton D.L."/>
            <person name="Alikhan N.F."/>
            <person name="Baker D."/>
            <person name="Gharbi K."/>
            <person name="Hall N."/>
            <person name="Watson M."/>
            <person name="Adriaenssens E.M."/>
            <person name="Foster-Nyarko E."/>
            <person name="Jarju S."/>
            <person name="Secka A."/>
            <person name="Antonio M."/>
            <person name="Oren A."/>
            <person name="Chaudhuri R.R."/>
            <person name="La Ragione R."/>
            <person name="Hildebrand F."/>
            <person name="Pallen M.J."/>
        </authorList>
    </citation>
    <scope>NUCLEOTIDE SEQUENCE</scope>
    <source>
        <strain evidence="4">4920</strain>
    </source>
</reference>
<protein>
    <submittedName>
        <fullName evidence="4">Polysaccharide deacetylase family protein</fullName>
    </submittedName>
</protein>
<evidence type="ECO:0000256" key="2">
    <source>
        <dbReference type="ARBA" id="ARBA00022801"/>
    </source>
</evidence>
<reference evidence="4" key="1">
    <citation type="submission" date="2020-10" db="EMBL/GenBank/DDBJ databases">
        <authorList>
            <person name="Gilroy R."/>
        </authorList>
    </citation>
    <scope>NUCLEOTIDE SEQUENCE</scope>
    <source>
        <strain evidence="4">4920</strain>
    </source>
</reference>
<dbReference type="GO" id="GO:0005975">
    <property type="term" value="P:carbohydrate metabolic process"/>
    <property type="evidence" value="ECO:0007669"/>
    <property type="project" value="InterPro"/>
</dbReference>
<dbReference type="InterPro" id="IPR011330">
    <property type="entry name" value="Glyco_hydro/deAcase_b/a-brl"/>
</dbReference>
<dbReference type="GO" id="GO:0016810">
    <property type="term" value="F:hydrolase activity, acting on carbon-nitrogen (but not peptide) bonds"/>
    <property type="evidence" value="ECO:0007669"/>
    <property type="project" value="InterPro"/>
</dbReference>
<name>A0A9D1T0L3_9FIRM</name>
<evidence type="ECO:0000313" key="4">
    <source>
        <dbReference type="EMBL" id="HIV02816.1"/>
    </source>
</evidence>
<dbReference type="Pfam" id="PF01522">
    <property type="entry name" value="Polysacc_deac_1"/>
    <property type="match status" value="1"/>
</dbReference>
<dbReference type="Gene3D" id="3.20.20.370">
    <property type="entry name" value="Glycoside hydrolase/deacetylase"/>
    <property type="match status" value="1"/>
</dbReference>
<dbReference type="GO" id="GO:0046872">
    <property type="term" value="F:metal ion binding"/>
    <property type="evidence" value="ECO:0007669"/>
    <property type="project" value="UniProtKB-KW"/>
</dbReference>
<evidence type="ECO:0000256" key="1">
    <source>
        <dbReference type="ARBA" id="ARBA00022723"/>
    </source>
</evidence>
<sequence length="1086" mass="120914">MFGKSVDDIALQFISQWENQGLSLPASNTIVGWNYPTNPWTQHNIGIRELEESDRVHISFEYARESGTSSAYMQFRTYTNTGGSKVKQDNSFFSIRSTSSTSEKVSIFGETVDMAFGTWHQFDYIIYPKYNTGTAEEPVYAVAADLYFDGECLAEKKIIYTGMYLTGIDGVRVTFDPRKVGDSYPLTNTYVDNYSHKVFTADDPAPVITKTELTHTDATLNSYIDNENRRIDYYGQTVDEMLDGLQFPAGATAKVVDKSGQEVAGTEPLLDCYVQITKSYGDGYYGGHDYYSVRNMRRLLTGSSMVEIDFDTNTIPDVYLYTMVGALLDSLTLEEGATAKVVDASGSDVDRSADIADGMKIVVTKDTESETYTFGTVHGKAVDLDFDGWSNKYYYGGPTNNYNGTWFGGSPLKDDAGVNPEDVAYVEYVEEPGRGTVMHVYSNSDYTRDYNHINIFCNTPTSAELGTKFVMEMSAKVGAESTISSQVKYTTKSDPSTSNFLNPIRFTDRQITVMNTIVKEDCVQGNWYDVKAYCDTETGRLVVFVDGEEVFDGTNTVVQNFNAFTDTRVIQHFCGKDQIRESWVDDFRIYGVGGLTDSFLATMDTKLVSEVLTIEGSYINGYTGMNAQQLLDAVTVSQGATKTVYASDGQSVVTGDTPVEQGMIVTVVSPGGSDRKNYILNVADAIIGDITYKSNGVMTNGKFATGTFEASVSLINYMASGTPLALVIAQYEDNELIKIAVEEATVTQKGEATVTASMDVEKSDGTTMSVMLLDGLSNIRPLKKAVKLTPFSSDSIETVSLLYPGYVSKAVTFSYDDLNPTQDRRFIEILNENGLKATFNLKTANFINKPESVQQSYVEMYQGHEVANHTRNHLQLRETDPSSPDYLTLQECEDEILNGQNDIAERFGVVPEGLVWPFSTPDGRSDYNELLAYIRTLGVKYIRPVYTTYNFNLPTDWYDWRPTCHHDSANNYLDSFLALPNEGVENVEDLKLFYIWGHTYEFDESREPENTGKLRWDGIEELCQKLGEADDIWSATNLEIYNYVEALKQLQVDKETNLVTNPTDVALYIQINGINTMVPAHGVAGL</sequence>